<reference evidence="5" key="1">
    <citation type="journal article" date="2020" name="Stud. Mycol.">
        <title>101 Dothideomycetes genomes: a test case for predicting lifestyles and emergence of pathogens.</title>
        <authorList>
            <person name="Haridas S."/>
            <person name="Albert R."/>
            <person name="Binder M."/>
            <person name="Bloem J."/>
            <person name="Labutti K."/>
            <person name="Salamov A."/>
            <person name="Andreopoulos B."/>
            <person name="Baker S."/>
            <person name="Barry K."/>
            <person name="Bills G."/>
            <person name="Bluhm B."/>
            <person name="Cannon C."/>
            <person name="Castanera R."/>
            <person name="Culley D."/>
            <person name="Daum C."/>
            <person name="Ezra D."/>
            <person name="Gonzalez J."/>
            <person name="Henrissat B."/>
            <person name="Kuo A."/>
            <person name="Liang C."/>
            <person name="Lipzen A."/>
            <person name="Lutzoni F."/>
            <person name="Magnuson J."/>
            <person name="Mondo S."/>
            <person name="Nolan M."/>
            <person name="Ohm R."/>
            <person name="Pangilinan J."/>
            <person name="Park H.-J."/>
            <person name="Ramirez L."/>
            <person name="Alfaro M."/>
            <person name="Sun H."/>
            <person name="Tritt A."/>
            <person name="Yoshinaga Y."/>
            <person name="Zwiers L.-H."/>
            <person name="Turgeon B."/>
            <person name="Goodwin S."/>
            <person name="Spatafora J."/>
            <person name="Crous P."/>
            <person name="Grigoriev I."/>
        </authorList>
    </citation>
    <scope>NUCLEOTIDE SEQUENCE</scope>
    <source>
        <strain evidence="5">Tuck. ex Michener</strain>
    </source>
</reference>
<dbReference type="InterPro" id="IPR011009">
    <property type="entry name" value="Kinase-like_dom_sf"/>
</dbReference>
<dbReference type="GO" id="GO:0004674">
    <property type="term" value="F:protein serine/threonine kinase activity"/>
    <property type="evidence" value="ECO:0007669"/>
    <property type="project" value="InterPro"/>
</dbReference>
<proteinExistence type="predicted"/>
<keyword evidence="5" id="KW-0418">Kinase</keyword>
<feature type="domain" description="Protein kinase" evidence="4">
    <location>
        <begin position="42"/>
        <end position="242"/>
    </location>
</feature>
<dbReference type="InterPro" id="IPR045269">
    <property type="entry name" value="Atg1-like"/>
</dbReference>
<evidence type="ECO:0000313" key="6">
    <source>
        <dbReference type="Proteomes" id="UP000800092"/>
    </source>
</evidence>
<dbReference type="InterPro" id="IPR000719">
    <property type="entry name" value="Prot_kinase_dom"/>
</dbReference>
<keyword evidence="5" id="KW-0808">Transferase</keyword>
<dbReference type="Proteomes" id="UP000800092">
    <property type="component" value="Unassembled WGS sequence"/>
</dbReference>
<evidence type="ECO:0000313" key="5">
    <source>
        <dbReference type="EMBL" id="KAF2233265.1"/>
    </source>
</evidence>
<sequence length="242" mass="28089">MPAVPDLVRDSKLETRHINGHTVHRYLEASGSRRRVLREEYWKREKDLGHGSFGRVWLEKCVKGSNEGQLRAVKMVRNLSNSSSTFDFRRELEAVAKFSNAKYEACFVKSFGWYDDPEAIYIALEYCPYGDLHRYLSRMSSLAVEEAQELTRQILEGLHDMHENGFAHRDLKPANILIKSQPPEAWWVKLTDFGISKRAGDRNAPSTVKDMWALGEIVFRMLTGEHTFSKSRLAWRLLSRRK</sequence>
<gene>
    <name evidence="5" type="ORF">EV356DRAFT_212329</name>
</gene>
<organism evidence="5 6">
    <name type="scientific">Viridothelium virens</name>
    <name type="common">Speckled blister lichen</name>
    <name type="synonym">Trypethelium virens</name>
    <dbReference type="NCBI Taxonomy" id="1048519"/>
    <lineage>
        <taxon>Eukaryota</taxon>
        <taxon>Fungi</taxon>
        <taxon>Dikarya</taxon>
        <taxon>Ascomycota</taxon>
        <taxon>Pezizomycotina</taxon>
        <taxon>Dothideomycetes</taxon>
        <taxon>Dothideomycetes incertae sedis</taxon>
        <taxon>Trypetheliales</taxon>
        <taxon>Trypetheliaceae</taxon>
        <taxon>Viridothelium</taxon>
    </lineage>
</organism>
<dbReference type="PROSITE" id="PS00108">
    <property type="entry name" value="PROTEIN_KINASE_ST"/>
    <property type="match status" value="1"/>
</dbReference>
<evidence type="ECO:0000256" key="2">
    <source>
        <dbReference type="ARBA" id="ARBA00023006"/>
    </source>
</evidence>
<name>A0A6A6H5K0_VIRVR</name>
<accession>A0A6A6H5K0</accession>
<evidence type="ECO:0000256" key="3">
    <source>
        <dbReference type="ARBA" id="ARBA00030237"/>
    </source>
</evidence>
<dbReference type="PANTHER" id="PTHR24348">
    <property type="entry name" value="SERINE/THREONINE-PROTEIN KINASE UNC-51-RELATED"/>
    <property type="match status" value="1"/>
</dbReference>
<keyword evidence="6" id="KW-1185">Reference proteome</keyword>
<dbReference type="EMBL" id="ML991808">
    <property type="protein sequence ID" value="KAF2233265.1"/>
    <property type="molecule type" value="Genomic_DNA"/>
</dbReference>
<dbReference type="SUPFAM" id="SSF56112">
    <property type="entry name" value="Protein kinase-like (PK-like)"/>
    <property type="match status" value="1"/>
</dbReference>
<dbReference type="CDD" id="cd00180">
    <property type="entry name" value="PKc"/>
    <property type="match status" value="1"/>
</dbReference>
<dbReference type="GO" id="GO:0034045">
    <property type="term" value="C:phagophore assembly site membrane"/>
    <property type="evidence" value="ECO:0007669"/>
    <property type="project" value="UniProtKB-SubCell"/>
</dbReference>
<dbReference type="AlphaFoldDB" id="A0A6A6H5K0"/>
<dbReference type="GO" id="GO:0005524">
    <property type="term" value="F:ATP binding"/>
    <property type="evidence" value="ECO:0007669"/>
    <property type="project" value="InterPro"/>
</dbReference>
<comment type="subcellular location">
    <subcellularLocation>
        <location evidence="1">Preautophagosomal structure membrane</location>
        <topology evidence="1">Peripheral membrane protein</topology>
    </subcellularLocation>
</comment>
<dbReference type="PROSITE" id="PS50011">
    <property type="entry name" value="PROTEIN_KINASE_DOM"/>
    <property type="match status" value="1"/>
</dbReference>
<dbReference type="InterPro" id="IPR008271">
    <property type="entry name" value="Ser/Thr_kinase_AS"/>
</dbReference>
<dbReference type="Gene3D" id="1.10.510.10">
    <property type="entry name" value="Transferase(Phosphotransferase) domain 1"/>
    <property type="match status" value="1"/>
</dbReference>
<dbReference type="SMART" id="SM00220">
    <property type="entry name" value="S_TKc"/>
    <property type="match status" value="1"/>
</dbReference>
<dbReference type="Pfam" id="PF00069">
    <property type="entry name" value="Pkinase"/>
    <property type="match status" value="1"/>
</dbReference>
<dbReference type="GO" id="GO:0010506">
    <property type="term" value="P:regulation of autophagy"/>
    <property type="evidence" value="ECO:0007669"/>
    <property type="project" value="InterPro"/>
</dbReference>
<evidence type="ECO:0000259" key="4">
    <source>
        <dbReference type="PROSITE" id="PS50011"/>
    </source>
</evidence>
<keyword evidence="2" id="KW-0072">Autophagy</keyword>
<dbReference type="GO" id="GO:0006914">
    <property type="term" value="P:autophagy"/>
    <property type="evidence" value="ECO:0007669"/>
    <property type="project" value="UniProtKB-KW"/>
</dbReference>
<protein>
    <recommendedName>
        <fullName evidence="3">Autophagy-related protein 1</fullName>
    </recommendedName>
</protein>
<dbReference type="OrthoDB" id="10252171at2759"/>
<evidence type="ECO:0000256" key="1">
    <source>
        <dbReference type="ARBA" id="ARBA00004623"/>
    </source>
</evidence>